<gene>
    <name evidence="3" type="ORF">DRV84_11340</name>
</gene>
<dbReference type="EMBL" id="QOHR01000017">
    <property type="protein sequence ID" value="REC55605.1"/>
    <property type="molecule type" value="Genomic_DNA"/>
</dbReference>
<keyword evidence="4" id="KW-1185">Reference proteome</keyword>
<name>A0A3D9BQ08_9RHOB</name>
<dbReference type="Proteomes" id="UP000257131">
    <property type="component" value="Unassembled WGS sequence"/>
</dbReference>
<evidence type="ECO:0000256" key="1">
    <source>
        <dbReference type="SAM" id="Phobius"/>
    </source>
</evidence>
<protein>
    <submittedName>
        <fullName evidence="3">Pilus assembly protein</fullName>
    </submittedName>
</protein>
<sequence>MIRRGAQRLGRFARREDGNPTIEFVIWFPFLFFFMYASFELSLMTMRHAMLERGLDIAVREIRLGTGEVPQHDDIKAAVCENAIVMPGCDENLQLEMRPTDMRDWRALPTRPDCTDRSEEARPLREFTPGTANELMLLRACLKVQPLSPASWLIDYMQTDGAGDVSIIVTSAFVQEPR</sequence>
<feature type="domain" description="TadE-like" evidence="2">
    <location>
        <begin position="21"/>
        <end position="60"/>
    </location>
</feature>
<feature type="transmembrane region" description="Helical" evidence="1">
    <location>
        <begin position="21"/>
        <end position="39"/>
    </location>
</feature>
<organism evidence="3 4">
    <name type="scientific">Rhodosalinus sediminis</name>
    <dbReference type="NCBI Taxonomy" id="1940533"/>
    <lineage>
        <taxon>Bacteria</taxon>
        <taxon>Pseudomonadati</taxon>
        <taxon>Pseudomonadota</taxon>
        <taxon>Alphaproteobacteria</taxon>
        <taxon>Rhodobacterales</taxon>
        <taxon>Paracoccaceae</taxon>
        <taxon>Rhodosalinus</taxon>
    </lineage>
</organism>
<dbReference type="Pfam" id="PF07811">
    <property type="entry name" value="TadE"/>
    <property type="match status" value="1"/>
</dbReference>
<keyword evidence="1" id="KW-0472">Membrane</keyword>
<proteinExistence type="predicted"/>
<evidence type="ECO:0000313" key="4">
    <source>
        <dbReference type="Proteomes" id="UP000257131"/>
    </source>
</evidence>
<keyword evidence="1" id="KW-1133">Transmembrane helix</keyword>
<dbReference type="OrthoDB" id="7907064at2"/>
<comment type="caution">
    <text evidence="3">The sequence shown here is derived from an EMBL/GenBank/DDBJ whole genome shotgun (WGS) entry which is preliminary data.</text>
</comment>
<evidence type="ECO:0000313" key="3">
    <source>
        <dbReference type="EMBL" id="REC55605.1"/>
    </source>
</evidence>
<keyword evidence="1" id="KW-0812">Transmembrane</keyword>
<evidence type="ECO:0000259" key="2">
    <source>
        <dbReference type="Pfam" id="PF07811"/>
    </source>
</evidence>
<dbReference type="RefSeq" id="WP_115980690.1">
    <property type="nucleotide sequence ID" value="NZ_CAJXNW010000072.1"/>
</dbReference>
<reference evidence="3 4" key="1">
    <citation type="journal article" date="2017" name="Int. J. Syst. Evol. Microbiol.">
        <title>Rhodosalinus sediminis gen. nov., sp. nov., isolated from marine saltern.</title>
        <authorList>
            <person name="Guo L.Y."/>
            <person name="Ling S.K."/>
            <person name="Li C.M."/>
            <person name="Chen G.J."/>
            <person name="Du Z.J."/>
        </authorList>
    </citation>
    <scope>NUCLEOTIDE SEQUENCE [LARGE SCALE GENOMIC DNA]</scope>
    <source>
        <strain evidence="3 4">WDN1C137</strain>
    </source>
</reference>
<accession>A0A3D9BQ08</accession>
<dbReference type="AlphaFoldDB" id="A0A3D9BQ08"/>
<dbReference type="InterPro" id="IPR012495">
    <property type="entry name" value="TadE-like_dom"/>
</dbReference>